<dbReference type="EMBL" id="CDMY01000646">
    <property type="protein sequence ID" value="CEM28150.1"/>
    <property type="molecule type" value="Genomic_DNA"/>
</dbReference>
<reference evidence="2 3" key="1">
    <citation type="submission" date="2014-11" db="EMBL/GenBank/DDBJ databases">
        <authorList>
            <person name="Zhu J."/>
            <person name="Qi W."/>
            <person name="Song R."/>
        </authorList>
    </citation>
    <scope>NUCLEOTIDE SEQUENCE [LARGE SCALE GENOMIC DNA]</scope>
</reference>
<dbReference type="InParanoid" id="A0A0G4GF39"/>
<gene>
    <name evidence="2" type="ORF">Vbra_17643</name>
</gene>
<accession>A0A0G4GF39</accession>
<dbReference type="PhylomeDB" id="A0A0G4GF39"/>
<dbReference type="VEuPathDB" id="CryptoDB:Vbra_17643"/>
<feature type="region of interest" description="Disordered" evidence="1">
    <location>
        <begin position="19"/>
        <end position="84"/>
    </location>
</feature>
<dbReference type="AlphaFoldDB" id="A0A0G4GF39"/>
<evidence type="ECO:0000256" key="1">
    <source>
        <dbReference type="SAM" id="MobiDB-lite"/>
    </source>
</evidence>
<dbReference type="Proteomes" id="UP000041254">
    <property type="component" value="Unassembled WGS sequence"/>
</dbReference>
<keyword evidence="3" id="KW-1185">Reference proteome</keyword>
<protein>
    <submittedName>
        <fullName evidence="2">Uncharacterized protein</fullName>
    </submittedName>
</protein>
<evidence type="ECO:0000313" key="2">
    <source>
        <dbReference type="EMBL" id="CEM28150.1"/>
    </source>
</evidence>
<organism evidence="2 3">
    <name type="scientific">Vitrella brassicaformis (strain CCMP3155)</name>
    <dbReference type="NCBI Taxonomy" id="1169540"/>
    <lineage>
        <taxon>Eukaryota</taxon>
        <taxon>Sar</taxon>
        <taxon>Alveolata</taxon>
        <taxon>Colpodellida</taxon>
        <taxon>Vitrellaceae</taxon>
        <taxon>Vitrella</taxon>
    </lineage>
</organism>
<name>A0A0G4GF39_VITBC</name>
<sequence>MYLFPRVMRIRTRRLAASREEAARQRHSRTPSVHVSTAVPPAQPASVTIPSAATAMSSAVSEPEREPSTRPSTSDVTDAAEGQSRPLDLFGIDSSVYLSPGEGDWLLTQEHIDFIRNSTWNPVEATDDLDPHVAHPRAIPARLGEPIRRIYRASEHGWQWGHFLGATNGRSPLLLVGRVEGTGEFFAVAIAGKIDVTADNASKLEARTSVFKLKGPAGYRHQGALLGGSEMYLAGMQQWCGVDDITARGTTMRALLAVSGFTLGILPSSAGQRPPSVNVAMLHSLKRCHAFAPSSLWPTWERAVVHVPGCETNRSPACFSPASVRGWYFDLDELEAYALA</sequence>
<evidence type="ECO:0000313" key="3">
    <source>
        <dbReference type="Proteomes" id="UP000041254"/>
    </source>
</evidence>
<feature type="compositionally biased region" description="Polar residues" evidence="1">
    <location>
        <begin position="45"/>
        <end position="60"/>
    </location>
</feature>
<proteinExistence type="predicted"/>